<dbReference type="GeneID" id="71513250"/>
<dbReference type="RefSeq" id="WP_019375560.1">
    <property type="nucleotide sequence ID" value="NZ_CP017962.1"/>
</dbReference>
<comment type="function">
    <text evidence="1">Catalyzes the ATP-dependent phosphorylation of thiamine-monophosphate (TMP) to form thiamine-pyrophosphate (TPP), the active form of vitamin B1.</text>
</comment>
<dbReference type="GO" id="GO:0009229">
    <property type="term" value="P:thiamine diphosphate biosynthetic process"/>
    <property type="evidence" value="ECO:0007669"/>
    <property type="project" value="UniProtKB-UniRule"/>
</dbReference>
<feature type="binding site" evidence="1">
    <location>
        <position position="27"/>
    </location>
    <ligand>
        <name>Mg(2+)</name>
        <dbReference type="ChEBI" id="CHEBI:18420"/>
        <label>3</label>
    </ligand>
</feature>
<feature type="binding site" evidence="1">
    <location>
        <position position="209"/>
    </location>
    <ligand>
        <name>Mg(2+)</name>
        <dbReference type="ChEBI" id="CHEBI:18420"/>
        <label>3</label>
    </ligand>
</feature>
<dbReference type="GO" id="GO:0000287">
    <property type="term" value="F:magnesium ion binding"/>
    <property type="evidence" value="ECO:0007669"/>
    <property type="project" value="UniProtKB-UniRule"/>
</dbReference>
<dbReference type="GO" id="GO:0005524">
    <property type="term" value="F:ATP binding"/>
    <property type="evidence" value="ECO:0007669"/>
    <property type="project" value="UniProtKB-UniRule"/>
</dbReference>
<dbReference type="EMBL" id="CP017962">
    <property type="protein sequence ID" value="APC47115.1"/>
    <property type="molecule type" value="Genomic_DNA"/>
</dbReference>
<evidence type="ECO:0000313" key="5">
    <source>
        <dbReference type="Proteomes" id="UP000182945"/>
    </source>
</evidence>
<name>A0AAC9IXY7_VIRHA</name>
<evidence type="ECO:0000256" key="1">
    <source>
        <dbReference type="HAMAP-Rule" id="MF_02128"/>
    </source>
</evidence>
<sequence length="321" mass="35769">MDEFAFIDSIKQRSYKQSSLLKGIGDDAAVFRQTSEDIVTAVDTFVEGVHFSRDTMQPFHIGYRALAANISDLAAMGATPAFFLTSIVKPESWHVQEVEEVFIGMKELANSYGMDLIGGDTVSGKELTISITVIGYVPGGRARYRSVAQKDDIVFVTGTLGDSRAGLHLLTENDLYEHTEFFIQRHRTPTPRVEFAKSLINISRIALNDISDGIANEAAEIAEASNVGMLLYDESIPTSSFFTQFSMKQQHEWKYFGGEDFELMGTVSRQDWPSVKLAAEKTNTNLSEIGIVTEKNKNSNVFIMKDNIKQGLNKCGYTHFR</sequence>
<feature type="binding site" evidence="1">
    <location>
        <position position="120"/>
    </location>
    <ligand>
        <name>Mg(2+)</name>
        <dbReference type="ChEBI" id="CHEBI:18420"/>
        <label>1</label>
    </ligand>
</feature>
<dbReference type="PIRSF" id="PIRSF005303">
    <property type="entry name" value="Thiam_monoph_kin"/>
    <property type="match status" value="1"/>
</dbReference>
<dbReference type="SUPFAM" id="SSF56042">
    <property type="entry name" value="PurM C-terminal domain-like"/>
    <property type="match status" value="1"/>
</dbReference>
<keyword evidence="1" id="KW-0784">Thiamine biosynthesis</keyword>
<dbReference type="InterPro" id="IPR036921">
    <property type="entry name" value="PurM-like_N_sf"/>
</dbReference>
<feature type="binding site" evidence="1">
    <location>
        <position position="27"/>
    </location>
    <ligand>
        <name>Mg(2+)</name>
        <dbReference type="ChEBI" id="CHEBI:18420"/>
        <label>4</label>
    </ligand>
</feature>
<comment type="caution">
    <text evidence="1">Lacks conserved residue(s) required for the propagation of feature annotation.</text>
</comment>
<keyword evidence="1" id="KW-0067">ATP-binding</keyword>
<feature type="binding site" evidence="1">
    <location>
        <position position="43"/>
    </location>
    <ligand>
        <name>Mg(2+)</name>
        <dbReference type="ChEBI" id="CHEBI:18420"/>
        <label>2</label>
    </ligand>
</feature>
<dbReference type="Gene3D" id="3.30.1330.10">
    <property type="entry name" value="PurM-like, N-terminal domain"/>
    <property type="match status" value="1"/>
</dbReference>
<comment type="pathway">
    <text evidence="1">Cofactor biosynthesis; thiamine diphosphate biosynthesis; thiamine diphosphate from thiamine phosphate: step 1/1.</text>
</comment>
<comment type="miscellaneous">
    <text evidence="1">Reaction mechanism of ThiL seems to utilize a direct, inline transfer of the gamma-phosphate of ATP to TMP rather than a phosphorylated enzyme intermediate.</text>
</comment>
<feature type="binding site" evidence="1">
    <location>
        <position position="259"/>
    </location>
    <ligand>
        <name>substrate</name>
    </ligand>
</feature>
<keyword evidence="1" id="KW-0547">Nucleotide-binding</keyword>
<feature type="binding site" evidence="1">
    <location>
        <position position="72"/>
    </location>
    <ligand>
        <name>Mg(2+)</name>
        <dbReference type="ChEBI" id="CHEBI:18420"/>
        <label>4</label>
    </ligand>
</feature>
<feature type="binding site" evidence="1">
    <location>
        <position position="145"/>
    </location>
    <ligand>
        <name>ATP</name>
        <dbReference type="ChEBI" id="CHEBI:30616"/>
    </ligand>
</feature>
<feature type="domain" description="PurM-like C-terminal" evidence="3">
    <location>
        <begin position="151"/>
        <end position="297"/>
    </location>
</feature>
<keyword evidence="1" id="KW-0808">Transferase</keyword>
<accession>A0AAC9IXY7</accession>
<dbReference type="AlphaFoldDB" id="A0AAC9IXY7"/>
<feature type="binding site" evidence="1">
    <location>
        <begin position="119"/>
        <end position="120"/>
    </location>
    <ligand>
        <name>ATP</name>
        <dbReference type="ChEBI" id="CHEBI:30616"/>
    </ligand>
</feature>
<dbReference type="Pfam" id="PF00586">
    <property type="entry name" value="AIRS"/>
    <property type="match status" value="1"/>
</dbReference>
<keyword evidence="1" id="KW-0479">Metal-binding</keyword>
<dbReference type="CDD" id="cd02194">
    <property type="entry name" value="ThiL"/>
    <property type="match status" value="1"/>
</dbReference>
<dbReference type="NCBIfam" id="TIGR01379">
    <property type="entry name" value="thiL"/>
    <property type="match status" value="1"/>
</dbReference>
<proteinExistence type="inferred from homology"/>
<evidence type="ECO:0000259" key="2">
    <source>
        <dbReference type="Pfam" id="PF00586"/>
    </source>
</evidence>
<feature type="binding site" evidence="1">
    <location>
        <position position="50"/>
    </location>
    <ligand>
        <name>substrate</name>
    </ligand>
</feature>
<dbReference type="Pfam" id="PF02769">
    <property type="entry name" value="AIRS_C"/>
    <property type="match status" value="1"/>
</dbReference>
<dbReference type="EC" id="2.7.4.16" evidence="1"/>
<dbReference type="GO" id="GO:0009228">
    <property type="term" value="P:thiamine biosynthetic process"/>
    <property type="evidence" value="ECO:0007669"/>
    <property type="project" value="UniProtKB-KW"/>
</dbReference>
<feature type="binding site" evidence="1">
    <location>
        <position position="72"/>
    </location>
    <ligand>
        <name>Mg(2+)</name>
        <dbReference type="ChEBI" id="CHEBI:18420"/>
        <label>3</label>
    </ligand>
</feature>
<organism evidence="4 5">
    <name type="scientific">Virgibacillus halodenitrificans</name>
    <name type="common">Bacillus halodenitrificans</name>
    <dbReference type="NCBI Taxonomy" id="1482"/>
    <lineage>
        <taxon>Bacteria</taxon>
        <taxon>Bacillati</taxon>
        <taxon>Bacillota</taxon>
        <taxon>Bacilli</taxon>
        <taxon>Bacillales</taxon>
        <taxon>Bacillaceae</taxon>
        <taxon>Virgibacillus</taxon>
    </lineage>
</organism>
<keyword evidence="1" id="KW-0460">Magnesium</keyword>
<dbReference type="PANTHER" id="PTHR30270:SF0">
    <property type="entry name" value="THIAMINE-MONOPHOSPHATE KINASE"/>
    <property type="match status" value="1"/>
</dbReference>
<keyword evidence="1 4" id="KW-0418">Kinase</keyword>
<dbReference type="SUPFAM" id="SSF55326">
    <property type="entry name" value="PurM N-terminal domain-like"/>
    <property type="match status" value="1"/>
</dbReference>
<dbReference type="PANTHER" id="PTHR30270">
    <property type="entry name" value="THIAMINE-MONOPHOSPHATE KINASE"/>
    <property type="match status" value="1"/>
</dbReference>
<dbReference type="GO" id="GO:0009030">
    <property type="term" value="F:thiamine-phosphate kinase activity"/>
    <property type="evidence" value="ECO:0007669"/>
    <property type="project" value="UniProtKB-UniRule"/>
</dbReference>
<protein>
    <recommendedName>
        <fullName evidence="1">Thiamine-monophosphate kinase</fullName>
        <shortName evidence="1">TMP kinase</shortName>
        <shortName evidence="1">Thiamine-phosphate kinase</shortName>
        <ecNumber evidence="1">2.7.4.16</ecNumber>
    </recommendedName>
</protein>
<dbReference type="InterPro" id="IPR006283">
    <property type="entry name" value="ThiL-like"/>
</dbReference>
<comment type="similarity">
    <text evidence="1">Belongs to the thiamine-monophosphate kinase family.</text>
</comment>
<dbReference type="InterPro" id="IPR036676">
    <property type="entry name" value="PurM-like_C_sf"/>
</dbReference>
<dbReference type="Proteomes" id="UP000182945">
    <property type="component" value="Chromosome"/>
</dbReference>
<feature type="binding site" evidence="1">
    <location>
        <position position="317"/>
    </location>
    <ligand>
        <name>substrate</name>
    </ligand>
</feature>
<evidence type="ECO:0000313" key="4">
    <source>
        <dbReference type="EMBL" id="APC47115.1"/>
    </source>
</evidence>
<gene>
    <name evidence="1" type="primary">thiL</name>
    <name evidence="4" type="ORF">BME96_02490</name>
</gene>
<dbReference type="Gene3D" id="3.90.650.10">
    <property type="entry name" value="PurM-like C-terminal domain"/>
    <property type="match status" value="1"/>
</dbReference>
<feature type="binding site" evidence="1">
    <location>
        <position position="212"/>
    </location>
    <ligand>
        <name>Mg(2+)</name>
        <dbReference type="ChEBI" id="CHEBI:18420"/>
        <label>5</label>
    </ligand>
</feature>
<dbReference type="HAMAP" id="MF_02128">
    <property type="entry name" value="TMP_kinase"/>
    <property type="match status" value="1"/>
</dbReference>
<dbReference type="KEGG" id="vhl:BME96_02490"/>
<feature type="binding site" evidence="1">
    <location>
        <position position="72"/>
    </location>
    <ligand>
        <name>Mg(2+)</name>
        <dbReference type="ChEBI" id="CHEBI:18420"/>
        <label>2</label>
    </ligand>
</feature>
<dbReference type="InterPro" id="IPR016188">
    <property type="entry name" value="PurM-like_N"/>
</dbReference>
<dbReference type="InterPro" id="IPR010918">
    <property type="entry name" value="PurM-like_C_dom"/>
</dbReference>
<feature type="domain" description="PurM-like N-terminal" evidence="2">
    <location>
        <begin position="25"/>
        <end position="137"/>
    </location>
</feature>
<reference evidence="4 5" key="1">
    <citation type="submission" date="2016-11" db="EMBL/GenBank/DDBJ databases">
        <title>Complete genome sequencing of Virgibacillus halodenitrificans PDB-F2.</title>
        <authorList>
            <person name="Sun Z."/>
            <person name="Zhou Y."/>
            <person name="Li H."/>
        </authorList>
    </citation>
    <scope>NUCLEOTIDE SEQUENCE [LARGE SCALE GENOMIC DNA]</scope>
    <source>
        <strain evidence="4 5">PDB-F2</strain>
    </source>
</reference>
<feature type="binding site" evidence="1">
    <location>
        <position position="211"/>
    </location>
    <ligand>
        <name>ATP</name>
        <dbReference type="ChEBI" id="CHEBI:30616"/>
    </ligand>
</feature>
<feature type="binding site" evidence="1">
    <location>
        <position position="43"/>
    </location>
    <ligand>
        <name>Mg(2+)</name>
        <dbReference type="ChEBI" id="CHEBI:18420"/>
        <label>1</label>
    </ligand>
</feature>
<comment type="catalytic activity">
    <reaction evidence="1">
        <text>thiamine phosphate + ATP = thiamine diphosphate + ADP</text>
        <dbReference type="Rhea" id="RHEA:15913"/>
        <dbReference type="ChEBI" id="CHEBI:30616"/>
        <dbReference type="ChEBI" id="CHEBI:37575"/>
        <dbReference type="ChEBI" id="CHEBI:58937"/>
        <dbReference type="ChEBI" id="CHEBI:456216"/>
        <dbReference type="EC" id="2.7.4.16"/>
    </reaction>
</comment>
<evidence type="ECO:0000259" key="3">
    <source>
        <dbReference type="Pfam" id="PF02769"/>
    </source>
</evidence>